<dbReference type="OrthoDB" id="5382295at2"/>
<dbReference type="AlphaFoldDB" id="A0A396RK99"/>
<gene>
    <name evidence="2" type="ORF">D1610_14595</name>
</gene>
<dbReference type="EMBL" id="QWLV01000008">
    <property type="protein sequence ID" value="RHW16620.1"/>
    <property type="molecule type" value="Genomic_DNA"/>
</dbReference>
<dbReference type="Pfam" id="PF19780">
    <property type="entry name" value="DUF6265"/>
    <property type="match status" value="1"/>
</dbReference>
<name>A0A396RK99_9SPHN</name>
<keyword evidence="3" id="KW-1185">Reference proteome</keyword>
<proteinExistence type="predicted"/>
<organism evidence="2 3">
    <name type="scientific">Sphingomonas gilva</name>
    <dbReference type="NCBI Taxonomy" id="2305907"/>
    <lineage>
        <taxon>Bacteria</taxon>
        <taxon>Pseudomonadati</taxon>
        <taxon>Pseudomonadota</taxon>
        <taxon>Alphaproteobacteria</taxon>
        <taxon>Sphingomonadales</taxon>
        <taxon>Sphingomonadaceae</taxon>
        <taxon>Sphingomonas</taxon>
    </lineage>
</organism>
<evidence type="ECO:0000313" key="3">
    <source>
        <dbReference type="Proteomes" id="UP000266693"/>
    </source>
</evidence>
<accession>A0A396RK99</accession>
<reference evidence="2 3" key="1">
    <citation type="submission" date="2018-08" db="EMBL/GenBank/DDBJ databases">
        <title>The multiple taxonomic identification of Sphingomonas gilva.</title>
        <authorList>
            <person name="Zhu D."/>
            <person name="Zheng S."/>
        </authorList>
    </citation>
    <scope>NUCLEOTIDE SEQUENCE [LARGE SCALE GENOMIC DNA]</scope>
    <source>
        <strain evidence="2 3">ZDH117</strain>
    </source>
</reference>
<dbReference type="RefSeq" id="WP_118864932.1">
    <property type="nucleotide sequence ID" value="NZ_QWLV01000008.1"/>
</dbReference>
<protein>
    <recommendedName>
        <fullName evidence="1">DUF6265 domain-containing protein</fullName>
    </recommendedName>
</protein>
<sequence length="146" mass="15596">MKTAIVALLMLLGAQDAPVAEPGWMAGAWVEAKGDAWVEEFWTPPRGGIMIGAGRTGKGGKLASWEAMRIVRGEDGKLAFIAQPGGGAAVTFPMMSSRAREIVFANPAHDYPQKIRYWRDDSGLNAEISLMDGGKAARFAFKPMGG</sequence>
<evidence type="ECO:0000259" key="1">
    <source>
        <dbReference type="Pfam" id="PF19780"/>
    </source>
</evidence>
<comment type="caution">
    <text evidence="2">The sequence shown here is derived from an EMBL/GenBank/DDBJ whole genome shotgun (WGS) entry which is preliminary data.</text>
</comment>
<dbReference type="Proteomes" id="UP000266693">
    <property type="component" value="Unassembled WGS sequence"/>
</dbReference>
<dbReference type="InterPro" id="IPR046232">
    <property type="entry name" value="DUF6265"/>
</dbReference>
<evidence type="ECO:0000313" key="2">
    <source>
        <dbReference type="EMBL" id="RHW16620.1"/>
    </source>
</evidence>
<feature type="domain" description="DUF6265" evidence="1">
    <location>
        <begin position="24"/>
        <end position="129"/>
    </location>
</feature>